<accession>A0ABY6HWD9</accession>
<evidence type="ECO:0000313" key="1">
    <source>
        <dbReference type="EMBL" id="UYP47172.1"/>
    </source>
</evidence>
<keyword evidence="2" id="KW-1185">Reference proteome</keyword>
<reference evidence="1" key="1">
    <citation type="submission" date="2022-09" db="EMBL/GenBank/DDBJ databases">
        <title>Actin cytoskeleton and complex cell architecture in an #Asgard archaeon.</title>
        <authorList>
            <person name="Ponce Toledo R.I."/>
            <person name="Schleper C."/>
            <person name="Rodrigues Oliveira T."/>
            <person name="Wollweber F."/>
            <person name="Xu J."/>
            <person name="Rittmann S."/>
            <person name="Klingl A."/>
            <person name="Pilhofer M."/>
        </authorList>
    </citation>
    <scope>NUCLEOTIDE SEQUENCE</scope>
    <source>
        <strain evidence="1">B-35</strain>
    </source>
</reference>
<protein>
    <submittedName>
        <fullName evidence="1">Uncharacterized protein</fullName>
    </submittedName>
</protein>
<dbReference type="EMBL" id="CP104013">
    <property type="protein sequence ID" value="UYP47172.1"/>
    <property type="molecule type" value="Genomic_DNA"/>
</dbReference>
<organism evidence="1 2">
    <name type="scientific">Candidatus Lokiarchaeum ossiferum</name>
    <dbReference type="NCBI Taxonomy" id="2951803"/>
    <lineage>
        <taxon>Archaea</taxon>
        <taxon>Promethearchaeati</taxon>
        <taxon>Promethearchaeota</taxon>
        <taxon>Promethearchaeia</taxon>
        <taxon>Promethearchaeales</taxon>
        <taxon>Promethearchaeaceae</taxon>
        <taxon>Candidatus Lokiarchaeum</taxon>
    </lineage>
</organism>
<dbReference type="Proteomes" id="UP001208689">
    <property type="component" value="Chromosome"/>
</dbReference>
<sequence length="63" mass="7159">MGQKLMKYYQYIKDEKGYEGKVELAKKTMINSLIAANVEDSDQNIAKFKEAIQKITGKAAPIY</sequence>
<proteinExistence type="predicted"/>
<gene>
    <name evidence="1" type="ORF">NEF87_003457</name>
</gene>
<name>A0ABY6HWD9_9ARCH</name>
<evidence type="ECO:0000313" key="2">
    <source>
        <dbReference type="Proteomes" id="UP001208689"/>
    </source>
</evidence>